<accession>A0A318T021</accession>
<keyword evidence="1" id="KW-1003">Cell membrane</keyword>
<name>A0A318T021_9RHOB</name>
<feature type="chain" id="PRO_5016190590" description="Cyclic di-GMP-binding protein" evidence="1">
    <location>
        <begin position="27"/>
        <end position="667"/>
    </location>
</feature>
<keyword evidence="1" id="KW-0732">Signal</keyword>
<keyword evidence="1" id="KW-0135">Cellulose biosynthesis</keyword>
<dbReference type="UniPathway" id="UPA00694"/>
<feature type="signal peptide" evidence="1">
    <location>
        <begin position="1"/>
        <end position="26"/>
    </location>
</feature>
<dbReference type="RefSeq" id="WP_110812973.1">
    <property type="nucleotide sequence ID" value="NZ_QJTE01000001.1"/>
</dbReference>
<reference evidence="2 3" key="1">
    <citation type="submission" date="2018-06" db="EMBL/GenBank/DDBJ databases">
        <title>Genomic Encyclopedia of Type Strains, Phase III (KMG-III): the genomes of soil and plant-associated and newly described type strains.</title>
        <authorList>
            <person name="Whitman W."/>
        </authorList>
    </citation>
    <scope>NUCLEOTIDE SEQUENCE [LARGE SCALE GENOMIC DNA]</scope>
    <source>
        <strain evidence="2 3">CECT 9025</strain>
    </source>
</reference>
<keyword evidence="1" id="KW-0997">Cell inner membrane</keyword>
<dbReference type="Proteomes" id="UP000248311">
    <property type="component" value="Unassembled WGS sequence"/>
</dbReference>
<sequence>MSRLIRALPAAALFAALALPPLVLPAALSAQEAVSSAPVEAGLRRDIALAEIGLTQGLDFSGLSGSSELFFPIGPSGDVVTGAVLRLSLRHGQAAEAQRYLQLRAGGRILEVVPLSEEGEAAQEIEVPIPPEAMQGGFVQIGLTYGGGNSDEVCFDPRSAGDFLSIGPESALSLRLDPARLDSPAAVAALMPARSRVSIGAGVDDAAGLAFALRAAALRGGEAGLVSVQPEAADAPAAPGWTEARLRLDAAGAEQGGAVTLADVGGAPALVFSGAQPQLALAGLEAPWAGLADAPGLRVDALAPGGEAPQEAVSIPLSSLGAGLAPQDIATTGRFEIGFSIDDLPPGRLPRAVALTVGAAPSPRGSGISLSVFLNGSFLGSEAVPPGAPLRLRFALPEALVGRDNALQIIAQRQPEGGGCVAAEQGYPVQILPDSALLLGAAPRADHDFFLMRQEFAAGAAVILDTDLTQAPEALLDWLMPLAGSLLPGTGPITVTSGAHPEVEAAAEGQWLPPFLYVSDQPPGGSDPALRFDEGAAQLVDAEGAVVYGGDALERMGAVQIVTAQGRPGIWIRPGSGPAPEPTQAQPLILDRGDLALIDAEGVALALPTTEPALARIGYLDASLWRGMARQAWPWLVGVGWLLLTALALRALARRQARRRDGAEGEG</sequence>
<comment type="subunit">
    <text evidence="1">Tightly associated with the cellulose synthase catalytic subunit.</text>
</comment>
<evidence type="ECO:0000313" key="2">
    <source>
        <dbReference type="EMBL" id="PYE85969.1"/>
    </source>
</evidence>
<proteinExistence type="inferred from homology"/>
<gene>
    <name evidence="2" type="ORF">DFP88_101643</name>
</gene>
<dbReference type="GO" id="GO:0030244">
    <property type="term" value="P:cellulose biosynthetic process"/>
    <property type="evidence" value="ECO:0007669"/>
    <property type="project" value="UniProtKB-KW"/>
</dbReference>
<comment type="caution">
    <text evidence="2">The sequence shown here is derived from an EMBL/GenBank/DDBJ whole genome shotgun (WGS) entry which is preliminary data.</text>
</comment>
<dbReference type="InterPro" id="IPR018513">
    <property type="entry name" value="Cell_synthase_bac"/>
</dbReference>
<keyword evidence="1" id="KW-0472">Membrane</keyword>
<protein>
    <recommendedName>
        <fullName evidence="1">Cyclic di-GMP-binding protein</fullName>
    </recommendedName>
    <alternativeName>
        <fullName evidence="1">Cellulose synthase regulatory subunit</fullName>
    </alternativeName>
</protein>
<dbReference type="Gene3D" id="2.60.120.260">
    <property type="entry name" value="Galactose-binding domain-like"/>
    <property type="match status" value="1"/>
</dbReference>
<evidence type="ECO:0000313" key="3">
    <source>
        <dbReference type="Proteomes" id="UP000248311"/>
    </source>
</evidence>
<dbReference type="OrthoDB" id="7315676at2"/>
<evidence type="ECO:0000256" key="1">
    <source>
        <dbReference type="RuleBase" id="RU365021"/>
    </source>
</evidence>
<dbReference type="GO" id="GO:0005886">
    <property type="term" value="C:plasma membrane"/>
    <property type="evidence" value="ECO:0007669"/>
    <property type="project" value="UniProtKB-SubCell"/>
</dbReference>
<keyword evidence="3" id="KW-1185">Reference proteome</keyword>
<comment type="similarity">
    <text evidence="1">Belongs to the AcsB/BcsB family.</text>
</comment>
<dbReference type="Pfam" id="PF03170">
    <property type="entry name" value="BcsB"/>
    <property type="match status" value="1"/>
</dbReference>
<dbReference type="EMBL" id="QJTE01000001">
    <property type="protein sequence ID" value="PYE85969.1"/>
    <property type="molecule type" value="Genomic_DNA"/>
</dbReference>
<comment type="pathway">
    <text evidence="1">Glycan metabolism; bacterial cellulose biosynthesis.</text>
</comment>
<organism evidence="2 3">
    <name type="scientific">Pseudoroseicyclus aestuarii</name>
    <dbReference type="NCBI Taxonomy" id="1795041"/>
    <lineage>
        <taxon>Bacteria</taxon>
        <taxon>Pseudomonadati</taxon>
        <taxon>Pseudomonadota</taxon>
        <taxon>Alphaproteobacteria</taxon>
        <taxon>Rhodobacterales</taxon>
        <taxon>Paracoccaceae</taxon>
        <taxon>Pseudoroseicyclus</taxon>
    </lineage>
</organism>
<dbReference type="GO" id="GO:0006011">
    <property type="term" value="P:UDP-alpha-D-glucose metabolic process"/>
    <property type="evidence" value="ECO:0007669"/>
    <property type="project" value="InterPro"/>
</dbReference>
<keyword evidence="1" id="KW-1133">Transmembrane helix</keyword>
<comment type="function">
    <text evidence="1">Binds the cellulose synthase activator, bis-(3'-5') cyclic diguanylic acid (c-di-GMP).</text>
</comment>
<feature type="transmembrane region" description="Helical" evidence="1">
    <location>
        <begin position="632"/>
        <end position="653"/>
    </location>
</feature>
<keyword evidence="1" id="KW-0973">c-di-GMP</keyword>
<dbReference type="AlphaFoldDB" id="A0A318T021"/>
<keyword evidence="1" id="KW-0812">Transmembrane</keyword>
<comment type="subcellular location">
    <subcellularLocation>
        <location evidence="1">Cell inner membrane</location>
    </subcellularLocation>
</comment>